<protein>
    <recommendedName>
        <fullName evidence="12">Heme A synthase</fullName>
        <shortName evidence="12">HAS</shortName>
        <ecNumber evidence="12">1.17.99.9</ecNumber>
    </recommendedName>
    <alternativeName>
        <fullName evidence="12">Cytochrome aa3-controlling protein</fullName>
    </alternativeName>
</protein>
<evidence type="ECO:0000256" key="9">
    <source>
        <dbReference type="ARBA" id="ARBA00023136"/>
    </source>
</evidence>
<keyword evidence="14" id="KW-1185">Reference proteome</keyword>
<accession>A0A8J7R364</accession>
<feature type="transmembrane region" description="Helical" evidence="12">
    <location>
        <begin position="132"/>
        <end position="151"/>
    </location>
</feature>
<gene>
    <name evidence="12" type="primary">ctaA</name>
    <name evidence="13" type="ORF">J5Y06_13325</name>
</gene>
<feature type="transmembrane region" description="Helical" evidence="12">
    <location>
        <begin position="163"/>
        <end position="183"/>
    </location>
</feature>
<evidence type="ECO:0000313" key="14">
    <source>
        <dbReference type="Proteomes" id="UP000666240"/>
    </source>
</evidence>
<keyword evidence="8 12" id="KW-0350">Heme biosynthesis</keyword>
<proteinExistence type="inferred from homology"/>
<dbReference type="GO" id="GO:0046872">
    <property type="term" value="F:metal ion binding"/>
    <property type="evidence" value="ECO:0007669"/>
    <property type="project" value="UniProtKB-KW"/>
</dbReference>
<keyword evidence="4 12" id="KW-0479">Metal-binding</keyword>
<comment type="caution">
    <text evidence="13">The sequence shown here is derived from an EMBL/GenBank/DDBJ whole genome shotgun (WGS) entry which is preliminary data.</text>
</comment>
<dbReference type="EC" id="1.17.99.9" evidence="12"/>
<evidence type="ECO:0000256" key="3">
    <source>
        <dbReference type="ARBA" id="ARBA00022692"/>
    </source>
</evidence>
<keyword evidence="7 12" id="KW-0408">Iron</keyword>
<dbReference type="GO" id="GO:0120547">
    <property type="term" value="F:heme A synthase activity"/>
    <property type="evidence" value="ECO:0007669"/>
    <property type="project" value="UniProtKB-EC"/>
</dbReference>
<dbReference type="UniPathway" id="UPA00269">
    <property type="reaction ID" value="UER00713"/>
</dbReference>
<evidence type="ECO:0000256" key="1">
    <source>
        <dbReference type="ARBA" id="ARBA00001970"/>
    </source>
</evidence>
<dbReference type="Proteomes" id="UP000666240">
    <property type="component" value="Unassembled WGS sequence"/>
</dbReference>
<keyword evidence="9 12" id="KW-0472">Membrane</keyword>
<dbReference type="GO" id="GO:0005886">
    <property type="term" value="C:plasma membrane"/>
    <property type="evidence" value="ECO:0007669"/>
    <property type="project" value="UniProtKB-SubCell"/>
</dbReference>
<keyword evidence="3 12" id="KW-0812">Transmembrane</keyword>
<comment type="similarity">
    <text evidence="12">Belongs to the COX15/CtaA family. Type 2 subfamily.</text>
</comment>
<dbReference type="InterPro" id="IPR023754">
    <property type="entry name" value="HemeA_Synthase_type2"/>
</dbReference>
<evidence type="ECO:0000256" key="4">
    <source>
        <dbReference type="ARBA" id="ARBA00022723"/>
    </source>
</evidence>
<feature type="transmembrane region" description="Helical" evidence="12">
    <location>
        <begin position="262"/>
        <end position="283"/>
    </location>
</feature>
<feature type="transmembrane region" description="Helical" evidence="12">
    <location>
        <begin position="20"/>
        <end position="40"/>
    </location>
</feature>
<dbReference type="GO" id="GO:0006784">
    <property type="term" value="P:heme A biosynthetic process"/>
    <property type="evidence" value="ECO:0007669"/>
    <property type="project" value="UniProtKB-UniRule"/>
</dbReference>
<dbReference type="PANTHER" id="PTHR23289:SF2">
    <property type="entry name" value="CYTOCHROME C OXIDASE ASSEMBLY PROTEIN COX15 HOMOLOG"/>
    <property type="match status" value="1"/>
</dbReference>
<comment type="function">
    <text evidence="12">Catalyzes the conversion of heme O to heme A by two successive hydroxylations of the methyl group at C8. The first hydroxylation forms heme I, the second hydroxylation results in an unstable dihydroxymethyl group, which spontaneously dehydrates, resulting in the formyl group of heme A.</text>
</comment>
<comment type="cofactor">
    <cofactor evidence="1 12">
        <name>heme b</name>
        <dbReference type="ChEBI" id="CHEBI:60344"/>
    </cofactor>
</comment>
<evidence type="ECO:0000256" key="12">
    <source>
        <dbReference type="HAMAP-Rule" id="MF_01665"/>
    </source>
</evidence>
<evidence type="ECO:0000256" key="6">
    <source>
        <dbReference type="ARBA" id="ARBA00023002"/>
    </source>
</evidence>
<keyword evidence="12" id="KW-1003">Cell membrane</keyword>
<evidence type="ECO:0000256" key="5">
    <source>
        <dbReference type="ARBA" id="ARBA00022989"/>
    </source>
</evidence>
<keyword evidence="6 12" id="KW-0560">Oxidoreductase</keyword>
<evidence type="ECO:0000256" key="2">
    <source>
        <dbReference type="ARBA" id="ARBA00004141"/>
    </source>
</evidence>
<sequence length="357" mass="39664">MVSVIERDRILRDRKVVRTWLYVVLGFLFLIFVVGGGTRLTDSGLSITEWKPIHGVIPPIGEAEWEEEFAKYREIPQYQELNRGMSLGEFKTIFWWEWAHRLLARSVGLVLAVPLVFFWATGRLERSLKPRLIGLLLLGGLQGAVGWWMVASGLSELTSVSQYRLATHLTLACIIFVVTMSLARSLAPHSQAAAGRDVQRFAGWMVVAVLAQIYLGALVAGLDAGLTYNTWPLMDGSIIPGDLFTIQPGVLNFFENPKTVQFVHRLGAYGLLLLAVIHAFYVFHRAPHTTHYRRAVLLVALLLVQAAIGVTALVLVVPFSWAMLHHIGAIVVLGFTAAHWRGAKGALPMPNENTARR</sequence>
<comment type="pathway">
    <text evidence="10 12">Porphyrin-containing compound metabolism; heme A biosynthesis; heme A from heme O: step 1/1.</text>
</comment>
<dbReference type="Pfam" id="PF02628">
    <property type="entry name" value="COX15-CtaA"/>
    <property type="match status" value="1"/>
</dbReference>
<feature type="transmembrane region" description="Helical" evidence="12">
    <location>
        <begin position="323"/>
        <end position="340"/>
    </location>
</feature>
<comment type="subunit">
    <text evidence="12">Interacts with CtaB.</text>
</comment>
<feature type="binding site" description="axial binding residue" evidence="12">
    <location>
        <position position="264"/>
    </location>
    <ligand>
        <name>heme</name>
        <dbReference type="ChEBI" id="CHEBI:30413"/>
    </ligand>
    <ligandPart>
        <name>Fe</name>
        <dbReference type="ChEBI" id="CHEBI:18248"/>
    </ligandPart>
</feature>
<evidence type="ECO:0000256" key="7">
    <source>
        <dbReference type="ARBA" id="ARBA00023004"/>
    </source>
</evidence>
<feature type="transmembrane region" description="Helical" evidence="12">
    <location>
        <begin position="102"/>
        <end position="120"/>
    </location>
</feature>
<dbReference type="InterPro" id="IPR003780">
    <property type="entry name" value="COX15/CtaA_fam"/>
</dbReference>
<dbReference type="EMBL" id="JAGIYY010000004">
    <property type="protein sequence ID" value="MBP0439636.1"/>
    <property type="molecule type" value="Genomic_DNA"/>
</dbReference>
<feature type="binding site" description="axial binding residue" evidence="12">
    <location>
        <position position="325"/>
    </location>
    <ligand>
        <name>heme</name>
        <dbReference type="ChEBI" id="CHEBI:30413"/>
    </ligand>
    <ligandPart>
        <name>Fe</name>
        <dbReference type="ChEBI" id="CHEBI:18248"/>
    </ligandPart>
</feature>
<dbReference type="HAMAP" id="MF_01665">
    <property type="entry name" value="HemeA_synth_type2"/>
    <property type="match status" value="1"/>
</dbReference>
<feature type="transmembrane region" description="Helical" evidence="12">
    <location>
        <begin position="295"/>
        <end position="317"/>
    </location>
</feature>
<evidence type="ECO:0000256" key="11">
    <source>
        <dbReference type="ARBA" id="ARBA00048044"/>
    </source>
</evidence>
<evidence type="ECO:0000256" key="10">
    <source>
        <dbReference type="ARBA" id="ARBA00044501"/>
    </source>
</evidence>
<evidence type="ECO:0000256" key="8">
    <source>
        <dbReference type="ARBA" id="ARBA00023133"/>
    </source>
</evidence>
<dbReference type="AlphaFoldDB" id="A0A8J7R364"/>
<evidence type="ECO:0000313" key="13">
    <source>
        <dbReference type="EMBL" id="MBP0439636.1"/>
    </source>
</evidence>
<comment type="catalytic activity">
    <reaction evidence="11">
        <text>Fe(II)-heme o + 2 A + H2O = Fe(II)-heme a + 2 AH2</text>
        <dbReference type="Rhea" id="RHEA:63388"/>
        <dbReference type="ChEBI" id="CHEBI:13193"/>
        <dbReference type="ChEBI" id="CHEBI:15377"/>
        <dbReference type="ChEBI" id="CHEBI:17499"/>
        <dbReference type="ChEBI" id="CHEBI:60530"/>
        <dbReference type="ChEBI" id="CHEBI:61715"/>
        <dbReference type="EC" id="1.17.99.9"/>
    </reaction>
    <physiologicalReaction direction="left-to-right" evidence="11">
        <dbReference type="Rhea" id="RHEA:63389"/>
    </physiologicalReaction>
</comment>
<organism evidence="13 14">
    <name type="scientific">Tianweitania sediminis</name>
    <dbReference type="NCBI Taxonomy" id="1502156"/>
    <lineage>
        <taxon>Bacteria</taxon>
        <taxon>Pseudomonadati</taxon>
        <taxon>Pseudomonadota</taxon>
        <taxon>Alphaproteobacteria</taxon>
        <taxon>Hyphomicrobiales</taxon>
        <taxon>Phyllobacteriaceae</taxon>
        <taxon>Tianweitania</taxon>
    </lineage>
</organism>
<dbReference type="PANTHER" id="PTHR23289">
    <property type="entry name" value="CYTOCHROME C OXIDASE ASSEMBLY PROTEIN COX15"/>
    <property type="match status" value="1"/>
</dbReference>
<keyword evidence="5 12" id="KW-1133">Transmembrane helix</keyword>
<name>A0A8J7R364_9HYPH</name>
<feature type="transmembrane region" description="Helical" evidence="12">
    <location>
        <begin position="204"/>
        <end position="222"/>
    </location>
</feature>
<comment type="subcellular location">
    <subcellularLocation>
        <location evidence="12">Cell membrane</location>
        <topology evidence="12">Multi-pass membrane protein</topology>
    </subcellularLocation>
    <subcellularLocation>
        <location evidence="2">Membrane</location>
        <topology evidence="2">Multi-pass membrane protein</topology>
    </subcellularLocation>
</comment>
<reference evidence="13" key="1">
    <citation type="submission" date="2021-03" db="EMBL/GenBank/DDBJ databases">
        <title>Genome sequencing and assembly of Tianweitania sediminis.</title>
        <authorList>
            <person name="Chhetri G."/>
        </authorList>
    </citation>
    <scope>NUCLEOTIDE SEQUENCE</scope>
    <source>
        <strain evidence="13">Z8</strain>
    </source>
</reference>